<dbReference type="InterPro" id="IPR004360">
    <property type="entry name" value="Glyas_Fos-R_dOase_dom"/>
</dbReference>
<dbReference type="CDD" id="cd07247">
    <property type="entry name" value="SgaA_N_like"/>
    <property type="match status" value="1"/>
</dbReference>
<dbReference type="Pfam" id="PF00903">
    <property type="entry name" value="Glyoxalase"/>
    <property type="match status" value="1"/>
</dbReference>
<keyword evidence="3" id="KW-1185">Reference proteome</keyword>
<dbReference type="InterPro" id="IPR052164">
    <property type="entry name" value="Anthracycline_SecMetBiosynth"/>
</dbReference>
<proteinExistence type="predicted"/>
<evidence type="ECO:0000313" key="3">
    <source>
        <dbReference type="Proteomes" id="UP001589828"/>
    </source>
</evidence>
<dbReference type="Proteomes" id="UP001589828">
    <property type="component" value="Unassembled WGS sequence"/>
</dbReference>
<feature type="domain" description="VOC" evidence="1">
    <location>
        <begin position="4"/>
        <end position="121"/>
    </location>
</feature>
<organism evidence="2 3">
    <name type="scientific">Mucilaginibacter angelicae</name>
    <dbReference type="NCBI Taxonomy" id="869718"/>
    <lineage>
        <taxon>Bacteria</taxon>
        <taxon>Pseudomonadati</taxon>
        <taxon>Bacteroidota</taxon>
        <taxon>Sphingobacteriia</taxon>
        <taxon>Sphingobacteriales</taxon>
        <taxon>Sphingobacteriaceae</taxon>
        <taxon>Mucilaginibacter</taxon>
    </lineage>
</organism>
<dbReference type="PROSITE" id="PS51819">
    <property type="entry name" value="VOC"/>
    <property type="match status" value="1"/>
</dbReference>
<evidence type="ECO:0000313" key="2">
    <source>
        <dbReference type="EMBL" id="MFC0518044.1"/>
    </source>
</evidence>
<reference evidence="2 3" key="1">
    <citation type="submission" date="2024-09" db="EMBL/GenBank/DDBJ databases">
        <authorList>
            <person name="Sun Q."/>
            <person name="Mori K."/>
        </authorList>
    </citation>
    <scope>NUCLEOTIDE SEQUENCE [LARGE SCALE GENOMIC DNA]</scope>
    <source>
        <strain evidence="2 3">NCAIM B.02415</strain>
    </source>
</reference>
<dbReference type="PANTHER" id="PTHR33993:SF2">
    <property type="entry name" value="VOC DOMAIN-CONTAINING PROTEIN"/>
    <property type="match status" value="1"/>
</dbReference>
<dbReference type="InterPro" id="IPR037523">
    <property type="entry name" value="VOC_core"/>
</dbReference>
<dbReference type="InterPro" id="IPR029068">
    <property type="entry name" value="Glyas_Bleomycin-R_OHBP_Dase"/>
</dbReference>
<protein>
    <submittedName>
        <fullName evidence="2">VOC family protein</fullName>
    </submittedName>
</protein>
<dbReference type="SUPFAM" id="SSF54593">
    <property type="entry name" value="Glyoxalase/Bleomycin resistance protein/Dihydroxybiphenyl dioxygenase"/>
    <property type="match status" value="1"/>
</dbReference>
<comment type="caution">
    <text evidence="2">The sequence shown here is derived from an EMBL/GenBank/DDBJ whole genome shotgun (WGS) entry which is preliminary data.</text>
</comment>
<sequence length="122" mass="13118">MKSAINWFEIPASDFERAKTFYETVLDIKMTEPFPGMKYALFPSEPAEGGVGGGLLEETGYEPSQQGSLIYLNGGDDLAVPLARVEAAGGKIQLPKTAIGSNGFTARFTDTEGNRVALHSMQ</sequence>
<dbReference type="Gene3D" id="3.10.180.10">
    <property type="entry name" value="2,3-Dihydroxybiphenyl 1,2-Dioxygenase, domain 1"/>
    <property type="match status" value="1"/>
</dbReference>
<dbReference type="EMBL" id="JBHLTS010000077">
    <property type="protein sequence ID" value="MFC0518044.1"/>
    <property type="molecule type" value="Genomic_DNA"/>
</dbReference>
<dbReference type="PANTHER" id="PTHR33993">
    <property type="entry name" value="GLYOXALASE-RELATED"/>
    <property type="match status" value="1"/>
</dbReference>
<accession>A0ABV6LF35</accession>
<gene>
    <name evidence="2" type="ORF">ACFFGT_27770</name>
</gene>
<name>A0ABV6LF35_9SPHI</name>
<evidence type="ECO:0000259" key="1">
    <source>
        <dbReference type="PROSITE" id="PS51819"/>
    </source>
</evidence>
<dbReference type="RefSeq" id="WP_377025769.1">
    <property type="nucleotide sequence ID" value="NZ_JBHLTS010000077.1"/>
</dbReference>